<feature type="transmembrane region" description="Helical" evidence="1">
    <location>
        <begin position="71"/>
        <end position="94"/>
    </location>
</feature>
<reference evidence="3 4" key="1">
    <citation type="journal article" date="2019" name="Sci. Rep.">
        <title>Differences in resource use lead to coexistence of seed-transmitted microbial populations.</title>
        <authorList>
            <person name="Torres-Cortes G."/>
            <person name="Garcia B.J."/>
            <person name="Compant S."/>
            <person name="Rezki S."/>
            <person name="Jones P."/>
            <person name="Preveaux A."/>
            <person name="Briand M."/>
            <person name="Roulet A."/>
            <person name="Bouchez O."/>
            <person name="Jacobson D."/>
            <person name="Barret M."/>
        </authorList>
    </citation>
    <scope>NUCLEOTIDE SEQUENCE [LARGE SCALE GENOMIC DNA]</scope>
    <source>
        <strain evidence="3 4">CFBP13511</strain>
    </source>
</reference>
<dbReference type="RefSeq" id="WP_137269447.1">
    <property type="nucleotide sequence ID" value="NZ_JACYNM010000004.1"/>
</dbReference>
<comment type="caution">
    <text evidence="3">The sequence shown here is derived from an EMBL/GenBank/DDBJ whole genome shotgun (WGS) entry which is preliminary data.</text>
</comment>
<feature type="transmembrane region" description="Helical" evidence="1">
    <location>
        <begin position="411"/>
        <end position="431"/>
    </location>
</feature>
<dbReference type="OrthoDB" id="6638602at2"/>
<evidence type="ECO:0000313" key="5">
    <source>
        <dbReference type="Proteomes" id="UP000661012"/>
    </source>
</evidence>
<sequence length="445" mass="51164">MRDYLFFDFVFSNYAEYLLYCFFFCLTLFALTKRTVGHFFDPFHFYYTFTFGTSYAVILILYAHGFVNNIYFSYLVISGLIFLLSFLLISKILYKNKAKGVFYRLNISICNQERLILKILVVLYFLCVIAYLSQVSLSSLIASRFEANKGIGFIVRIMDVLRLVLAAWFYLVFLNSGRKRYLIYVVAVSLIGAMLSGAKFAMLEQIFVIFTAAFILKRRSIKINIKTILISIILAVVMFIFIFFLIQRMSENIGYINSQYLPGMPVVFELFLIRILANADSYYLSLTENILDVINVKMPLLQFFSNVFGNGLMSRLFGMDFANNDIGRQIWLYWYPADSIMRGPTAHFDITGYVYLGYIGGILASAIVGVVLGTINSWKYRYYFAKPVTVAFVATVYCRSLPILLNPSVGIAYISDIFILLFILLCCITLCKGAKYDSRSRNRDI</sequence>
<reference evidence="2 5" key="2">
    <citation type="journal article" date="2020" name="FEMS Microbiol. Ecol.">
        <title>Temporal dynamics of bacterial communities during seed development and maturation.</title>
        <authorList>
            <person name="Chesneau G."/>
            <person name="Torres-Cortes G."/>
            <person name="Briand M."/>
            <person name="Darrasse A."/>
            <person name="Preveaux A."/>
            <person name="Marais C."/>
            <person name="Jacques M.A."/>
            <person name="Shade A."/>
            <person name="Barret M."/>
        </authorList>
    </citation>
    <scope>NUCLEOTIDE SEQUENCE [LARGE SCALE GENOMIC DNA]</scope>
    <source>
        <strain evidence="2 5">CFBP13732</strain>
    </source>
</reference>
<keyword evidence="1" id="KW-0472">Membrane</keyword>
<feature type="transmembrane region" description="Helical" evidence="1">
    <location>
        <begin position="153"/>
        <end position="174"/>
    </location>
</feature>
<keyword evidence="1" id="KW-0812">Transmembrane</keyword>
<feature type="transmembrane region" description="Helical" evidence="1">
    <location>
        <begin position="387"/>
        <end position="405"/>
    </location>
</feature>
<feature type="transmembrane region" description="Helical" evidence="1">
    <location>
        <begin position="14"/>
        <end position="32"/>
    </location>
</feature>
<feature type="transmembrane region" description="Helical" evidence="1">
    <location>
        <begin position="223"/>
        <end position="246"/>
    </location>
</feature>
<dbReference type="Proteomes" id="UP000306393">
    <property type="component" value="Unassembled WGS sequence"/>
</dbReference>
<dbReference type="Proteomes" id="UP000661012">
    <property type="component" value="Unassembled WGS sequence"/>
</dbReference>
<accession>A0A4U3F7W8</accession>
<feature type="transmembrane region" description="Helical" evidence="1">
    <location>
        <begin position="353"/>
        <end position="375"/>
    </location>
</feature>
<gene>
    <name evidence="3" type="ORF">EpCFBP13511_13640</name>
    <name evidence="2" type="ORF">IFT93_03935</name>
</gene>
<name>A0A4U3F7W8_9GAMM</name>
<evidence type="ECO:0000313" key="3">
    <source>
        <dbReference type="EMBL" id="TKJ89344.1"/>
    </source>
</evidence>
<feature type="transmembrane region" description="Helical" evidence="1">
    <location>
        <begin position="115"/>
        <end position="133"/>
    </location>
</feature>
<dbReference type="AlphaFoldDB" id="A0A4U3F7W8"/>
<evidence type="ECO:0000313" key="4">
    <source>
        <dbReference type="Proteomes" id="UP000306393"/>
    </source>
</evidence>
<evidence type="ECO:0000256" key="1">
    <source>
        <dbReference type="SAM" id="Phobius"/>
    </source>
</evidence>
<dbReference type="EMBL" id="JACYNN010000002">
    <property type="protein sequence ID" value="MBD8105571.1"/>
    <property type="molecule type" value="Genomic_DNA"/>
</dbReference>
<keyword evidence="1" id="KW-1133">Transmembrane helix</keyword>
<keyword evidence="5" id="KW-1185">Reference proteome</keyword>
<feature type="transmembrane region" description="Helical" evidence="1">
    <location>
        <begin position="181"/>
        <end position="203"/>
    </location>
</feature>
<dbReference type="EMBL" id="QGAC01000012">
    <property type="protein sequence ID" value="TKJ89344.1"/>
    <property type="molecule type" value="Genomic_DNA"/>
</dbReference>
<organism evidence="3 4">
    <name type="scientific">Erwinia persicina</name>
    <dbReference type="NCBI Taxonomy" id="55211"/>
    <lineage>
        <taxon>Bacteria</taxon>
        <taxon>Pseudomonadati</taxon>
        <taxon>Pseudomonadota</taxon>
        <taxon>Gammaproteobacteria</taxon>
        <taxon>Enterobacterales</taxon>
        <taxon>Erwiniaceae</taxon>
        <taxon>Erwinia</taxon>
    </lineage>
</organism>
<feature type="transmembrane region" description="Helical" evidence="1">
    <location>
        <begin position="44"/>
        <end position="65"/>
    </location>
</feature>
<protein>
    <submittedName>
        <fullName evidence="2">Oligosaccharide repeat unit polymerase</fullName>
    </submittedName>
</protein>
<feature type="transmembrane region" description="Helical" evidence="1">
    <location>
        <begin position="258"/>
        <end position="277"/>
    </location>
</feature>
<evidence type="ECO:0000313" key="2">
    <source>
        <dbReference type="EMBL" id="MBD8105571.1"/>
    </source>
</evidence>
<proteinExistence type="predicted"/>